<feature type="chain" id="PRO_5021429485" description="Lipoprotein" evidence="2">
    <location>
        <begin position="29"/>
        <end position="87"/>
    </location>
</feature>
<comment type="caution">
    <text evidence="3">The sequence shown here is derived from an EMBL/GenBank/DDBJ whole genome shotgun (WGS) entry which is preliminary data.</text>
</comment>
<protein>
    <recommendedName>
        <fullName evidence="5">Lipoprotein</fullName>
    </recommendedName>
</protein>
<reference evidence="3 4" key="1">
    <citation type="submission" date="2019-03" db="EMBL/GenBank/DDBJ databases">
        <title>Draft genome of Massilia hortus sp. nov., a novel bacterial species of the Oxalobacteraceae family.</title>
        <authorList>
            <person name="Peta V."/>
            <person name="Raths R."/>
            <person name="Bucking H."/>
        </authorList>
    </citation>
    <scope>NUCLEOTIDE SEQUENCE [LARGE SCALE GENOMIC DNA]</scope>
    <source>
        <strain evidence="3 4">ONC3</strain>
    </source>
</reference>
<evidence type="ECO:0000256" key="1">
    <source>
        <dbReference type="SAM" id="MobiDB-lite"/>
    </source>
</evidence>
<name>A0A4Y9T0S5_9BURK</name>
<dbReference type="PROSITE" id="PS51257">
    <property type="entry name" value="PROKAR_LIPOPROTEIN"/>
    <property type="match status" value="1"/>
</dbReference>
<evidence type="ECO:0008006" key="5">
    <source>
        <dbReference type="Google" id="ProtNLM"/>
    </source>
</evidence>
<feature type="region of interest" description="Disordered" evidence="1">
    <location>
        <begin position="22"/>
        <end position="87"/>
    </location>
</feature>
<keyword evidence="4" id="KW-1185">Reference proteome</keyword>
<dbReference type="Proteomes" id="UP000297258">
    <property type="component" value="Unassembled WGS sequence"/>
</dbReference>
<dbReference type="AlphaFoldDB" id="A0A4Y9T0S5"/>
<evidence type="ECO:0000256" key="2">
    <source>
        <dbReference type="SAM" id="SignalP"/>
    </source>
</evidence>
<gene>
    <name evidence="3" type="ORF">E4O92_08660</name>
</gene>
<sequence>MKQILQPIFAGGALVLALSACSSTGTTADQTSGSSNTGATSSSTGEDEGSTPVKSGAIPPPVIDNSSTGNVIDDRVNSNRDIPGTNR</sequence>
<evidence type="ECO:0000313" key="3">
    <source>
        <dbReference type="EMBL" id="TFW32984.1"/>
    </source>
</evidence>
<evidence type="ECO:0000313" key="4">
    <source>
        <dbReference type="Proteomes" id="UP000297258"/>
    </source>
</evidence>
<accession>A0A4Y9T0S5</accession>
<feature type="compositionally biased region" description="Low complexity" evidence="1">
    <location>
        <begin position="31"/>
        <end position="44"/>
    </location>
</feature>
<keyword evidence="2" id="KW-0732">Signal</keyword>
<organism evidence="3 4">
    <name type="scientific">Massilia horti</name>
    <dbReference type="NCBI Taxonomy" id="2562153"/>
    <lineage>
        <taxon>Bacteria</taxon>
        <taxon>Pseudomonadati</taxon>
        <taxon>Pseudomonadota</taxon>
        <taxon>Betaproteobacteria</taxon>
        <taxon>Burkholderiales</taxon>
        <taxon>Oxalobacteraceae</taxon>
        <taxon>Telluria group</taxon>
        <taxon>Massilia</taxon>
    </lineage>
</organism>
<proteinExistence type="predicted"/>
<dbReference type="EMBL" id="SPUM01000047">
    <property type="protein sequence ID" value="TFW32984.1"/>
    <property type="molecule type" value="Genomic_DNA"/>
</dbReference>
<dbReference type="RefSeq" id="WP_135189365.1">
    <property type="nucleotide sequence ID" value="NZ_SPUM01000047.1"/>
</dbReference>
<feature type="signal peptide" evidence="2">
    <location>
        <begin position="1"/>
        <end position="28"/>
    </location>
</feature>